<dbReference type="PANTHER" id="PTHR34801">
    <property type="entry name" value="EXPRESSED PROTEIN"/>
    <property type="match status" value="1"/>
</dbReference>
<comment type="caution">
    <text evidence="1">The sequence shown here is derived from an EMBL/GenBank/DDBJ whole genome shotgun (WGS) entry which is preliminary data.</text>
</comment>
<accession>A0ABV7ZWK3</accession>
<protein>
    <submittedName>
        <fullName evidence="1">DUF1499 domain-containing protein</fullName>
    </submittedName>
</protein>
<organism evidence="1 2">
    <name type="scientific">Saccharospirillum mangrovi</name>
    <dbReference type="NCBI Taxonomy" id="2161747"/>
    <lineage>
        <taxon>Bacteria</taxon>
        <taxon>Pseudomonadati</taxon>
        <taxon>Pseudomonadota</taxon>
        <taxon>Gammaproteobacteria</taxon>
        <taxon>Oceanospirillales</taxon>
        <taxon>Saccharospirillaceae</taxon>
        <taxon>Saccharospirillum</taxon>
    </lineage>
</organism>
<evidence type="ECO:0000313" key="2">
    <source>
        <dbReference type="Proteomes" id="UP001595617"/>
    </source>
</evidence>
<dbReference type="PIRSF" id="PIRSF026426">
    <property type="entry name" value="DUF1499"/>
    <property type="match status" value="1"/>
</dbReference>
<gene>
    <name evidence="1" type="ORF">ACFOOG_07140</name>
</gene>
<dbReference type="EMBL" id="JBHRYR010000002">
    <property type="protein sequence ID" value="MFC3852605.1"/>
    <property type="molecule type" value="Genomic_DNA"/>
</dbReference>
<dbReference type="Proteomes" id="UP001595617">
    <property type="component" value="Unassembled WGS sequence"/>
</dbReference>
<dbReference type="Pfam" id="PF07386">
    <property type="entry name" value="DUF1499"/>
    <property type="match status" value="1"/>
</dbReference>
<sequence length="155" mass="17278">MNSWLTLLLIVGVVYTVLRVIIIPLVPPKMIGLTASGHLQPCPNTPNCVSSQASPSSSAYVAPLVFNPTLGHPMDQLRTILAEMGRNDIMTDSQQYMHSVFVSPLMGYRDDVEFLLLNDGNSVQVRSASRIGREDFQANRKRIEALRQRIQNRSI</sequence>
<proteinExistence type="predicted"/>
<dbReference type="RefSeq" id="WP_380694899.1">
    <property type="nucleotide sequence ID" value="NZ_JBHRYR010000002.1"/>
</dbReference>
<reference evidence="2" key="1">
    <citation type="journal article" date="2019" name="Int. J. Syst. Evol. Microbiol.">
        <title>The Global Catalogue of Microorganisms (GCM) 10K type strain sequencing project: providing services to taxonomists for standard genome sequencing and annotation.</title>
        <authorList>
            <consortium name="The Broad Institute Genomics Platform"/>
            <consortium name="The Broad Institute Genome Sequencing Center for Infectious Disease"/>
            <person name="Wu L."/>
            <person name="Ma J."/>
        </authorList>
    </citation>
    <scope>NUCLEOTIDE SEQUENCE [LARGE SCALE GENOMIC DNA]</scope>
    <source>
        <strain evidence="2">IBRC 10765</strain>
    </source>
</reference>
<evidence type="ECO:0000313" key="1">
    <source>
        <dbReference type="EMBL" id="MFC3852605.1"/>
    </source>
</evidence>
<keyword evidence="2" id="KW-1185">Reference proteome</keyword>
<name>A0ABV7ZWK3_9GAMM</name>
<dbReference type="PANTHER" id="PTHR34801:SF6">
    <property type="entry name" value="SLL1620 PROTEIN"/>
    <property type="match status" value="1"/>
</dbReference>
<dbReference type="InterPro" id="IPR010865">
    <property type="entry name" value="DUF1499"/>
</dbReference>